<evidence type="ECO:0000256" key="1">
    <source>
        <dbReference type="SAM" id="Phobius"/>
    </source>
</evidence>
<name>A0A2P2IX16_RHIMU</name>
<keyword evidence="1" id="KW-1133">Transmembrane helix</keyword>
<keyword evidence="1" id="KW-0472">Membrane</keyword>
<keyword evidence="1" id="KW-0812">Transmembrane</keyword>
<dbReference type="EMBL" id="GGEC01005288">
    <property type="protein sequence ID" value="MBW85771.1"/>
    <property type="molecule type" value="Transcribed_RNA"/>
</dbReference>
<evidence type="ECO:0000313" key="2">
    <source>
        <dbReference type="EMBL" id="MBW85771.1"/>
    </source>
</evidence>
<organism evidence="2">
    <name type="scientific">Rhizophora mucronata</name>
    <name type="common">Asiatic mangrove</name>
    <dbReference type="NCBI Taxonomy" id="61149"/>
    <lineage>
        <taxon>Eukaryota</taxon>
        <taxon>Viridiplantae</taxon>
        <taxon>Streptophyta</taxon>
        <taxon>Embryophyta</taxon>
        <taxon>Tracheophyta</taxon>
        <taxon>Spermatophyta</taxon>
        <taxon>Magnoliopsida</taxon>
        <taxon>eudicotyledons</taxon>
        <taxon>Gunneridae</taxon>
        <taxon>Pentapetalae</taxon>
        <taxon>rosids</taxon>
        <taxon>fabids</taxon>
        <taxon>Malpighiales</taxon>
        <taxon>Rhizophoraceae</taxon>
        <taxon>Rhizophora</taxon>
    </lineage>
</organism>
<sequence>MACTVPINQIKQPQKVSAQRRPPLWDIFICSATTTFIATVTFSHIICTHS</sequence>
<accession>A0A2P2IX16</accession>
<feature type="transmembrane region" description="Helical" evidence="1">
    <location>
        <begin position="24"/>
        <end position="46"/>
    </location>
</feature>
<proteinExistence type="predicted"/>
<protein>
    <submittedName>
        <fullName evidence="2">Uncharacterized protein</fullName>
    </submittedName>
</protein>
<dbReference type="AlphaFoldDB" id="A0A2P2IX16"/>
<reference evidence="2" key="1">
    <citation type="submission" date="2018-02" db="EMBL/GenBank/DDBJ databases">
        <title>Rhizophora mucronata_Transcriptome.</title>
        <authorList>
            <person name="Meera S.P."/>
            <person name="Sreeshan A."/>
            <person name="Augustine A."/>
        </authorList>
    </citation>
    <scope>NUCLEOTIDE SEQUENCE</scope>
    <source>
        <tissue evidence="2">Leaf</tissue>
    </source>
</reference>